<dbReference type="RefSeq" id="WP_130612554.1">
    <property type="nucleotide sequence ID" value="NZ_AP019368.1"/>
</dbReference>
<accession>A0A4P2VQZ4</accession>
<dbReference type="Gene3D" id="3.40.190.10">
    <property type="entry name" value="Periplasmic binding protein-like II"/>
    <property type="match status" value="2"/>
</dbReference>
<dbReference type="PANTHER" id="PTHR35936">
    <property type="entry name" value="MEMBRANE-BOUND LYTIC MUREIN TRANSGLYCOSYLASE F"/>
    <property type="match status" value="1"/>
</dbReference>
<keyword evidence="4" id="KW-1185">Reference proteome</keyword>
<dbReference type="InterPro" id="IPR001638">
    <property type="entry name" value="Solute-binding_3/MltF_N"/>
</dbReference>
<dbReference type="Pfam" id="PF00497">
    <property type="entry name" value="SBP_bac_3"/>
    <property type="match status" value="1"/>
</dbReference>
<dbReference type="OrthoDB" id="9768183at2"/>
<evidence type="ECO:0000259" key="2">
    <source>
        <dbReference type="SMART" id="SM00062"/>
    </source>
</evidence>
<sequence length="252" mass="28953">MRNFIFYCIIFLISWVYKSEIFAINNKEKDLRICLSGGYVPYKIKKINGTWEGFDVDIVKDFAKYLNANPKFIDVEWASILPSLLAFKCDMIAVGLVITPEREKIVSFADVVYKNDLALAILNSEENIKKYKCLDDLVKEKKVISVAIGTSSSLYASKNNLNVKTYKSFDAPIDSLLTKKSDAVLFEKHYLNALPKHVAEKIYIIPTLVHQESVSAAFRPEDVALKNQFNKFLKSWLRTDKLSIYEKKYFSN</sequence>
<dbReference type="EMBL" id="AP019368">
    <property type="protein sequence ID" value="BBH54569.1"/>
    <property type="molecule type" value="Genomic_DNA"/>
</dbReference>
<evidence type="ECO:0000256" key="1">
    <source>
        <dbReference type="ARBA" id="ARBA00022729"/>
    </source>
</evidence>
<reference evidence="3 4" key="1">
    <citation type="submission" date="2018-12" db="EMBL/GenBank/DDBJ databases">
        <title>Rubrispira sanarue gen. nov., sp., nov., a member of the order Silvanigrellales, isolated from a brackish lake in Hamamatsu Japan.</title>
        <authorList>
            <person name="Maejima Y."/>
            <person name="Iino T."/>
            <person name="Muraguchi Y."/>
            <person name="Fukuda K."/>
            <person name="Nojiri H."/>
            <person name="Ohkuma M."/>
            <person name="Moriuchi R."/>
            <person name="Dohra H."/>
            <person name="Kimbara K."/>
            <person name="Shintani M."/>
        </authorList>
    </citation>
    <scope>NUCLEOTIDE SEQUENCE [LARGE SCALE GENOMIC DNA]</scope>
    <source>
        <strain evidence="3 4">RF1110005</strain>
    </source>
</reference>
<dbReference type="SMART" id="SM00062">
    <property type="entry name" value="PBPb"/>
    <property type="match status" value="1"/>
</dbReference>
<gene>
    <name evidence="3" type="ORF">JCM31447_30400</name>
</gene>
<name>A0A4P2VQZ4_FLUSA</name>
<organism evidence="3 4">
    <name type="scientific">Fluviispira sanaruensis</name>
    <dbReference type="NCBI Taxonomy" id="2493639"/>
    <lineage>
        <taxon>Bacteria</taxon>
        <taxon>Pseudomonadati</taxon>
        <taxon>Bdellovibrionota</taxon>
        <taxon>Oligoflexia</taxon>
        <taxon>Silvanigrellales</taxon>
        <taxon>Silvanigrellaceae</taxon>
        <taxon>Fluviispira</taxon>
    </lineage>
</organism>
<dbReference type="CDD" id="cd13530">
    <property type="entry name" value="PBP2_peptides_like"/>
    <property type="match status" value="1"/>
</dbReference>
<evidence type="ECO:0000313" key="3">
    <source>
        <dbReference type="EMBL" id="BBH54569.1"/>
    </source>
</evidence>
<evidence type="ECO:0000313" key="4">
    <source>
        <dbReference type="Proteomes" id="UP000291236"/>
    </source>
</evidence>
<feature type="domain" description="Solute-binding protein family 3/N-terminal" evidence="2">
    <location>
        <begin position="30"/>
        <end position="252"/>
    </location>
</feature>
<dbReference type="SUPFAM" id="SSF53850">
    <property type="entry name" value="Periplasmic binding protein-like II"/>
    <property type="match status" value="1"/>
</dbReference>
<dbReference type="PANTHER" id="PTHR35936:SF17">
    <property type="entry name" value="ARGININE-BINDING EXTRACELLULAR PROTEIN ARTP"/>
    <property type="match status" value="1"/>
</dbReference>
<dbReference type="Proteomes" id="UP000291236">
    <property type="component" value="Chromosome"/>
</dbReference>
<protein>
    <submittedName>
        <fullName evidence="3">Amino acid ABC transporter substrate-binding protein</fullName>
    </submittedName>
</protein>
<dbReference type="AlphaFoldDB" id="A0A4P2VQZ4"/>
<keyword evidence="1" id="KW-0732">Signal</keyword>
<dbReference type="KEGG" id="sbf:JCM31447_30400"/>
<proteinExistence type="predicted"/>